<dbReference type="EMBL" id="RKMH01000011">
    <property type="protein sequence ID" value="RPA58606.1"/>
    <property type="molecule type" value="Genomic_DNA"/>
</dbReference>
<proteinExistence type="predicted"/>
<organism evidence="1 2">
    <name type="scientific">Gordonia oryzae</name>
    <dbReference type="NCBI Taxonomy" id="2487349"/>
    <lineage>
        <taxon>Bacteria</taxon>
        <taxon>Bacillati</taxon>
        <taxon>Actinomycetota</taxon>
        <taxon>Actinomycetes</taxon>
        <taxon>Mycobacteriales</taxon>
        <taxon>Gordoniaceae</taxon>
        <taxon>Gordonia</taxon>
    </lineage>
</organism>
<accession>A0A3N4GDD8</accession>
<dbReference type="RefSeq" id="WP_123931682.1">
    <property type="nucleotide sequence ID" value="NZ_JBPSDP010000011.1"/>
</dbReference>
<keyword evidence="2" id="KW-1185">Reference proteome</keyword>
<gene>
    <name evidence="1" type="ORF">EF294_15735</name>
</gene>
<reference evidence="1 2" key="1">
    <citation type="submission" date="2018-11" db="EMBL/GenBank/DDBJ databases">
        <title>Draft genome sequence of Gordonia sp. RS15-1S isolated from rice stems.</title>
        <authorList>
            <person name="Muangham S."/>
        </authorList>
    </citation>
    <scope>NUCLEOTIDE SEQUENCE [LARGE SCALE GENOMIC DNA]</scope>
    <source>
        <strain evidence="1 2">RS15-1S</strain>
    </source>
</reference>
<protein>
    <submittedName>
        <fullName evidence="1">Uncharacterized protein</fullName>
    </submittedName>
</protein>
<dbReference type="AlphaFoldDB" id="A0A3N4GDD8"/>
<evidence type="ECO:0000313" key="1">
    <source>
        <dbReference type="EMBL" id="RPA58606.1"/>
    </source>
</evidence>
<name>A0A3N4GDD8_9ACTN</name>
<sequence>MPKKRRTQLILAGIGVILLLALIGSCLPDAPTPKVAATGTTTTSRLFNAPTTTSSATSTVAADLPSVPLGTPQKISGHNEDGSSFAATVTATAVTRTSDYHLVVDATIDITSGVLIPGYTAWTLVTAGGQDTPLSTYGDGGFGERLSGSVRGRLDASLSTQAQPSQIRFASGAKAGGESPNRAAVWTVTEVATSVTTTPVTPGGDGSGGTTNYYNIPNPNLPNVHPCRHTRWC</sequence>
<evidence type="ECO:0000313" key="2">
    <source>
        <dbReference type="Proteomes" id="UP000267536"/>
    </source>
</evidence>
<comment type="caution">
    <text evidence="1">The sequence shown here is derived from an EMBL/GenBank/DDBJ whole genome shotgun (WGS) entry which is preliminary data.</text>
</comment>
<dbReference type="PROSITE" id="PS51257">
    <property type="entry name" value="PROKAR_LIPOPROTEIN"/>
    <property type="match status" value="1"/>
</dbReference>
<dbReference type="Proteomes" id="UP000267536">
    <property type="component" value="Unassembled WGS sequence"/>
</dbReference>